<reference evidence="2" key="1">
    <citation type="journal article" date="2014" name="Science">
        <title>Ancient hybridizations among the ancestral genomes of bread wheat.</title>
        <authorList>
            <consortium name="International Wheat Genome Sequencing Consortium,"/>
            <person name="Marcussen T."/>
            <person name="Sandve S.R."/>
            <person name="Heier L."/>
            <person name="Spannagl M."/>
            <person name="Pfeifer M."/>
            <person name="Jakobsen K.S."/>
            <person name="Wulff B.B."/>
            <person name="Steuernagel B."/>
            <person name="Mayer K.F."/>
            <person name="Olsen O.A."/>
        </authorList>
    </citation>
    <scope>NUCLEOTIDE SEQUENCE [LARGE SCALE GENOMIC DNA]</scope>
    <source>
        <strain evidence="2">cv. AL8/78</strain>
    </source>
</reference>
<evidence type="ECO:0000313" key="1">
    <source>
        <dbReference type="EnsemblPlants" id="AET1Gv20896900.1"/>
    </source>
</evidence>
<evidence type="ECO:0000313" key="2">
    <source>
        <dbReference type="Proteomes" id="UP000015105"/>
    </source>
</evidence>
<reference evidence="1" key="5">
    <citation type="journal article" date="2021" name="G3 (Bethesda)">
        <title>Aegilops tauschii genome assembly Aet v5.0 features greater sequence contiguity and improved annotation.</title>
        <authorList>
            <person name="Wang L."/>
            <person name="Zhu T."/>
            <person name="Rodriguez J.C."/>
            <person name="Deal K.R."/>
            <person name="Dubcovsky J."/>
            <person name="McGuire P.E."/>
            <person name="Lux T."/>
            <person name="Spannagl M."/>
            <person name="Mayer K.F.X."/>
            <person name="Baldrich P."/>
            <person name="Meyers B.C."/>
            <person name="Huo N."/>
            <person name="Gu Y.Q."/>
            <person name="Zhou H."/>
            <person name="Devos K.M."/>
            <person name="Bennetzen J.L."/>
            <person name="Unver T."/>
            <person name="Budak H."/>
            <person name="Gulick P.J."/>
            <person name="Galiba G."/>
            <person name="Kalapos B."/>
            <person name="Nelson D.R."/>
            <person name="Li P."/>
            <person name="You F.M."/>
            <person name="Luo M.C."/>
            <person name="Dvorak J."/>
        </authorList>
    </citation>
    <scope>NUCLEOTIDE SEQUENCE [LARGE SCALE GENOMIC DNA]</scope>
    <source>
        <strain evidence="1">cv. AL8/78</strain>
    </source>
</reference>
<reference evidence="1" key="4">
    <citation type="submission" date="2019-03" db="UniProtKB">
        <authorList>
            <consortium name="EnsemblPlants"/>
        </authorList>
    </citation>
    <scope>IDENTIFICATION</scope>
</reference>
<proteinExistence type="predicted"/>
<sequence>MLVHDLHLDQQADDDIIWKHTNDGSYSAAIAYKAQFLGLTLSPMDFMIWKAWAPPKIKFFA</sequence>
<evidence type="ECO:0008006" key="3">
    <source>
        <dbReference type="Google" id="ProtNLM"/>
    </source>
</evidence>
<name>A0A452ZS19_AEGTS</name>
<reference evidence="2" key="2">
    <citation type="journal article" date="2017" name="Nat. Plants">
        <title>The Aegilops tauschii genome reveals multiple impacts of transposons.</title>
        <authorList>
            <person name="Zhao G."/>
            <person name="Zou C."/>
            <person name="Li K."/>
            <person name="Wang K."/>
            <person name="Li T."/>
            <person name="Gao L."/>
            <person name="Zhang X."/>
            <person name="Wang H."/>
            <person name="Yang Z."/>
            <person name="Liu X."/>
            <person name="Jiang W."/>
            <person name="Mao L."/>
            <person name="Kong X."/>
            <person name="Jiao Y."/>
            <person name="Jia J."/>
        </authorList>
    </citation>
    <scope>NUCLEOTIDE SEQUENCE [LARGE SCALE GENOMIC DNA]</scope>
    <source>
        <strain evidence="2">cv. AL8/78</strain>
    </source>
</reference>
<reference evidence="1" key="3">
    <citation type="journal article" date="2017" name="Nature">
        <title>Genome sequence of the progenitor of the wheat D genome Aegilops tauschii.</title>
        <authorList>
            <person name="Luo M.C."/>
            <person name="Gu Y.Q."/>
            <person name="Puiu D."/>
            <person name="Wang H."/>
            <person name="Twardziok S.O."/>
            <person name="Deal K.R."/>
            <person name="Huo N."/>
            <person name="Zhu T."/>
            <person name="Wang L."/>
            <person name="Wang Y."/>
            <person name="McGuire P.E."/>
            <person name="Liu S."/>
            <person name="Long H."/>
            <person name="Ramasamy R.K."/>
            <person name="Rodriguez J.C."/>
            <person name="Van S.L."/>
            <person name="Yuan L."/>
            <person name="Wang Z."/>
            <person name="Xia Z."/>
            <person name="Xiao L."/>
            <person name="Anderson O.D."/>
            <person name="Ouyang S."/>
            <person name="Liang Y."/>
            <person name="Zimin A.V."/>
            <person name="Pertea G."/>
            <person name="Qi P."/>
            <person name="Bennetzen J.L."/>
            <person name="Dai X."/>
            <person name="Dawson M.W."/>
            <person name="Muller H.G."/>
            <person name="Kugler K."/>
            <person name="Rivarola-Duarte L."/>
            <person name="Spannagl M."/>
            <person name="Mayer K.F.X."/>
            <person name="Lu F.H."/>
            <person name="Bevan M.W."/>
            <person name="Leroy P."/>
            <person name="Li P."/>
            <person name="You F.M."/>
            <person name="Sun Q."/>
            <person name="Liu Z."/>
            <person name="Lyons E."/>
            <person name="Wicker T."/>
            <person name="Salzberg S.L."/>
            <person name="Devos K.M."/>
            <person name="Dvorak J."/>
        </authorList>
    </citation>
    <scope>NUCLEOTIDE SEQUENCE [LARGE SCALE GENOMIC DNA]</scope>
    <source>
        <strain evidence="1">cv. AL8/78</strain>
    </source>
</reference>
<accession>A0A452ZS19</accession>
<protein>
    <recommendedName>
        <fullName evidence="3">Reverse transcriptase zinc-binding domain-containing protein</fullName>
    </recommendedName>
</protein>
<dbReference type="Gramene" id="AET1Gv20896900.1">
    <property type="protein sequence ID" value="AET1Gv20896900.1"/>
    <property type="gene ID" value="AET1Gv20896900"/>
</dbReference>
<keyword evidence="2" id="KW-1185">Reference proteome</keyword>
<dbReference type="EnsemblPlants" id="AET1Gv20896900.1">
    <property type="protein sequence ID" value="AET1Gv20896900.1"/>
    <property type="gene ID" value="AET1Gv20896900"/>
</dbReference>
<dbReference type="AlphaFoldDB" id="A0A452ZS19"/>
<dbReference type="Proteomes" id="UP000015105">
    <property type="component" value="Chromosome 1D"/>
</dbReference>
<organism evidence="1 2">
    <name type="scientific">Aegilops tauschii subsp. strangulata</name>
    <name type="common">Goatgrass</name>
    <dbReference type="NCBI Taxonomy" id="200361"/>
    <lineage>
        <taxon>Eukaryota</taxon>
        <taxon>Viridiplantae</taxon>
        <taxon>Streptophyta</taxon>
        <taxon>Embryophyta</taxon>
        <taxon>Tracheophyta</taxon>
        <taxon>Spermatophyta</taxon>
        <taxon>Magnoliopsida</taxon>
        <taxon>Liliopsida</taxon>
        <taxon>Poales</taxon>
        <taxon>Poaceae</taxon>
        <taxon>BOP clade</taxon>
        <taxon>Pooideae</taxon>
        <taxon>Triticodae</taxon>
        <taxon>Triticeae</taxon>
        <taxon>Triticinae</taxon>
        <taxon>Aegilops</taxon>
    </lineage>
</organism>